<evidence type="ECO:0000256" key="15">
    <source>
        <dbReference type="SAM" id="SignalP"/>
    </source>
</evidence>
<dbReference type="InterPro" id="IPR036396">
    <property type="entry name" value="Cyt_P450_sf"/>
</dbReference>
<proteinExistence type="inferred from homology"/>
<keyword evidence="5 13" id="KW-0349">Heme</keyword>
<accession>A0AAW1CTW6</accession>
<reference evidence="16 17" key="1">
    <citation type="submission" date="2022-12" db="EMBL/GenBank/DDBJ databases">
        <title>Chromosome-level genome assembly of true bugs.</title>
        <authorList>
            <person name="Ma L."/>
            <person name="Li H."/>
        </authorList>
    </citation>
    <scope>NUCLEOTIDE SEQUENCE [LARGE SCALE GENOMIC DNA]</scope>
    <source>
        <strain evidence="16">Lab_2022b</strain>
    </source>
</reference>
<sequence length="485" mass="57032">MLLLLIIIAFCLLCLLDYHKRQYWIRRGIKQTPSVPFFGHFFPVVAQTLPGVAVYDKAYHALNRAPIFGIYEFWRPTLVVLDQKLIENILIKDFSHFLDHPRWVFDVRSIVNESLFNMKGNRWRALRYQTIPWFTTARMKSLFPHVLNSIKIPEGEFEIKKYLRLWTSDTIVAFFGSEISDKKSFQEMTARFHDVSHFRYYKLILVEHFSKYSDALGITFTDNWTDQYFRNFLKSILANKNYTLVQRLQKLVEDGKVHLRNKDLYKDSDKEEILTYDVTENTTLNIAAQFIVGGLDTTCNTITWLLYDLALNPEAQSIARQEIRDTLEKHGQWSYEAVQEMKYVANCISESMRLHPTLPLVLRSCTSTYKAPNGFTIDKGTKIVIPAMTIHMNPEIYPQPEMFKPERFSDLEKQTNLNWLPFGEGPRKCPGLRFSLMEMRTLIGRLLENHEIVFTDKTKFPIVADNKRFFSRPLNDIYVELKRID</sequence>
<keyword evidence="10 13" id="KW-0408">Iron</keyword>
<evidence type="ECO:0000313" key="17">
    <source>
        <dbReference type="Proteomes" id="UP001461498"/>
    </source>
</evidence>
<dbReference type="Gene3D" id="1.10.630.10">
    <property type="entry name" value="Cytochrome P450"/>
    <property type="match status" value="1"/>
</dbReference>
<evidence type="ECO:0000256" key="6">
    <source>
        <dbReference type="ARBA" id="ARBA00022723"/>
    </source>
</evidence>
<evidence type="ECO:0000256" key="10">
    <source>
        <dbReference type="ARBA" id="ARBA00023004"/>
    </source>
</evidence>
<keyword evidence="8" id="KW-0492">Microsome</keyword>
<name>A0AAW1CTW6_9HEMI</name>
<protein>
    <recommendedName>
        <fullName evidence="18">Cytochrome P450</fullName>
    </recommendedName>
</protein>
<organism evidence="16 17">
    <name type="scientific">Rhynocoris fuscipes</name>
    <dbReference type="NCBI Taxonomy" id="488301"/>
    <lineage>
        <taxon>Eukaryota</taxon>
        <taxon>Metazoa</taxon>
        <taxon>Ecdysozoa</taxon>
        <taxon>Arthropoda</taxon>
        <taxon>Hexapoda</taxon>
        <taxon>Insecta</taxon>
        <taxon>Pterygota</taxon>
        <taxon>Neoptera</taxon>
        <taxon>Paraneoptera</taxon>
        <taxon>Hemiptera</taxon>
        <taxon>Heteroptera</taxon>
        <taxon>Panheteroptera</taxon>
        <taxon>Cimicomorpha</taxon>
        <taxon>Reduviidae</taxon>
        <taxon>Harpactorinae</taxon>
        <taxon>Harpactorini</taxon>
        <taxon>Rhynocoris</taxon>
    </lineage>
</organism>
<evidence type="ECO:0000256" key="2">
    <source>
        <dbReference type="ARBA" id="ARBA00004174"/>
    </source>
</evidence>
<evidence type="ECO:0000256" key="5">
    <source>
        <dbReference type="ARBA" id="ARBA00022617"/>
    </source>
</evidence>
<dbReference type="GO" id="GO:0005789">
    <property type="term" value="C:endoplasmic reticulum membrane"/>
    <property type="evidence" value="ECO:0007669"/>
    <property type="project" value="UniProtKB-SubCell"/>
</dbReference>
<comment type="caution">
    <text evidence="16">The sequence shown here is derived from an EMBL/GenBank/DDBJ whole genome shotgun (WGS) entry which is preliminary data.</text>
</comment>
<dbReference type="GO" id="GO:0016705">
    <property type="term" value="F:oxidoreductase activity, acting on paired donors, with incorporation or reduction of molecular oxygen"/>
    <property type="evidence" value="ECO:0007669"/>
    <property type="project" value="InterPro"/>
</dbReference>
<evidence type="ECO:0008006" key="18">
    <source>
        <dbReference type="Google" id="ProtNLM"/>
    </source>
</evidence>
<evidence type="ECO:0000256" key="11">
    <source>
        <dbReference type="ARBA" id="ARBA00023033"/>
    </source>
</evidence>
<keyword evidence="6 13" id="KW-0479">Metal-binding</keyword>
<gene>
    <name evidence="16" type="ORF">O3M35_012672</name>
</gene>
<evidence type="ECO:0000256" key="1">
    <source>
        <dbReference type="ARBA" id="ARBA00001971"/>
    </source>
</evidence>
<keyword evidence="12" id="KW-0472">Membrane</keyword>
<dbReference type="PRINTS" id="PR00385">
    <property type="entry name" value="P450"/>
</dbReference>
<evidence type="ECO:0000256" key="13">
    <source>
        <dbReference type="PIRSR" id="PIRSR602401-1"/>
    </source>
</evidence>
<keyword evidence="9 14" id="KW-0560">Oxidoreductase</keyword>
<dbReference type="InterPro" id="IPR001128">
    <property type="entry name" value="Cyt_P450"/>
</dbReference>
<evidence type="ECO:0000256" key="4">
    <source>
        <dbReference type="ARBA" id="ARBA00010617"/>
    </source>
</evidence>
<evidence type="ECO:0000256" key="9">
    <source>
        <dbReference type="ARBA" id="ARBA00023002"/>
    </source>
</evidence>
<comment type="similarity">
    <text evidence="4 14">Belongs to the cytochrome P450 family.</text>
</comment>
<dbReference type="PANTHER" id="PTHR24292">
    <property type="entry name" value="CYTOCHROME P450"/>
    <property type="match status" value="1"/>
</dbReference>
<dbReference type="GO" id="GO:0020037">
    <property type="term" value="F:heme binding"/>
    <property type="evidence" value="ECO:0007669"/>
    <property type="project" value="InterPro"/>
</dbReference>
<dbReference type="InterPro" id="IPR002401">
    <property type="entry name" value="Cyt_P450_E_grp-I"/>
</dbReference>
<evidence type="ECO:0000256" key="8">
    <source>
        <dbReference type="ARBA" id="ARBA00022848"/>
    </source>
</evidence>
<dbReference type="PRINTS" id="PR00463">
    <property type="entry name" value="EP450I"/>
</dbReference>
<evidence type="ECO:0000256" key="3">
    <source>
        <dbReference type="ARBA" id="ARBA00004406"/>
    </source>
</evidence>
<comment type="cofactor">
    <cofactor evidence="1 13">
        <name>heme</name>
        <dbReference type="ChEBI" id="CHEBI:30413"/>
    </cofactor>
</comment>
<keyword evidence="15" id="KW-0732">Signal</keyword>
<dbReference type="EMBL" id="JAPXFL010000009">
    <property type="protein sequence ID" value="KAK9502069.1"/>
    <property type="molecule type" value="Genomic_DNA"/>
</dbReference>
<dbReference type="InterPro" id="IPR050476">
    <property type="entry name" value="Insect_CytP450_Detox"/>
</dbReference>
<evidence type="ECO:0000313" key="16">
    <source>
        <dbReference type="EMBL" id="KAK9502069.1"/>
    </source>
</evidence>
<feature type="chain" id="PRO_5043900912" description="Cytochrome P450" evidence="15">
    <location>
        <begin position="17"/>
        <end position="485"/>
    </location>
</feature>
<dbReference type="InterPro" id="IPR017972">
    <property type="entry name" value="Cyt_P450_CS"/>
</dbReference>
<evidence type="ECO:0000256" key="14">
    <source>
        <dbReference type="RuleBase" id="RU000461"/>
    </source>
</evidence>
<feature type="signal peptide" evidence="15">
    <location>
        <begin position="1"/>
        <end position="16"/>
    </location>
</feature>
<evidence type="ECO:0000256" key="7">
    <source>
        <dbReference type="ARBA" id="ARBA00022824"/>
    </source>
</evidence>
<evidence type="ECO:0000256" key="12">
    <source>
        <dbReference type="ARBA" id="ARBA00023136"/>
    </source>
</evidence>
<feature type="binding site" description="axial binding residue" evidence="13">
    <location>
        <position position="429"/>
    </location>
    <ligand>
        <name>heme</name>
        <dbReference type="ChEBI" id="CHEBI:30413"/>
    </ligand>
    <ligandPart>
        <name>Fe</name>
        <dbReference type="ChEBI" id="CHEBI:18248"/>
    </ligandPart>
</feature>
<dbReference type="AlphaFoldDB" id="A0AAW1CTW6"/>
<dbReference type="Pfam" id="PF00067">
    <property type="entry name" value="p450"/>
    <property type="match status" value="1"/>
</dbReference>
<dbReference type="SUPFAM" id="SSF48264">
    <property type="entry name" value="Cytochrome P450"/>
    <property type="match status" value="1"/>
</dbReference>
<dbReference type="GO" id="GO:0005506">
    <property type="term" value="F:iron ion binding"/>
    <property type="evidence" value="ECO:0007669"/>
    <property type="project" value="InterPro"/>
</dbReference>
<keyword evidence="17" id="KW-1185">Reference proteome</keyword>
<comment type="subcellular location">
    <subcellularLocation>
        <location evidence="3">Endoplasmic reticulum membrane</location>
        <topology evidence="3">Peripheral membrane protein</topology>
    </subcellularLocation>
    <subcellularLocation>
        <location evidence="2">Microsome membrane</location>
        <topology evidence="2">Peripheral membrane protein</topology>
    </subcellularLocation>
</comment>
<dbReference type="GO" id="GO:0004497">
    <property type="term" value="F:monooxygenase activity"/>
    <property type="evidence" value="ECO:0007669"/>
    <property type="project" value="UniProtKB-KW"/>
</dbReference>
<dbReference type="PANTHER" id="PTHR24292:SF54">
    <property type="entry name" value="CYP9F3-RELATED"/>
    <property type="match status" value="1"/>
</dbReference>
<keyword evidence="7" id="KW-0256">Endoplasmic reticulum</keyword>
<dbReference type="PROSITE" id="PS00086">
    <property type="entry name" value="CYTOCHROME_P450"/>
    <property type="match status" value="1"/>
</dbReference>
<keyword evidence="11 14" id="KW-0503">Monooxygenase</keyword>
<dbReference type="Proteomes" id="UP001461498">
    <property type="component" value="Unassembled WGS sequence"/>
</dbReference>